<keyword evidence="6" id="KW-0067">ATP-binding</keyword>
<dbReference type="AlphaFoldDB" id="A0A0B1P1S7"/>
<dbReference type="PANTHER" id="PTHR12688">
    <property type="entry name" value="DYNEIN LIGHT INTERMEDIATE CHAIN"/>
    <property type="match status" value="1"/>
</dbReference>
<evidence type="ECO:0000256" key="4">
    <source>
        <dbReference type="ARBA" id="ARBA00022701"/>
    </source>
</evidence>
<dbReference type="GO" id="GO:0035974">
    <property type="term" value="C:meiotic spindle pole body"/>
    <property type="evidence" value="ECO:0007669"/>
    <property type="project" value="TreeGrafter"/>
</dbReference>
<proteinExistence type="predicted"/>
<keyword evidence="4" id="KW-0493">Microtubule</keyword>
<evidence type="ECO:0000313" key="12">
    <source>
        <dbReference type="Proteomes" id="UP000030854"/>
    </source>
</evidence>
<reference evidence="11 12" key="1">
    <citation type="journal article" date="2014" name="BMC Genomics">
        <title>Adaptive genomic structural variation in the grape powdery mildew pathogen, Erysiphe necator.</title>
        <authorList>
            <person name="Jones L."/>
            <person name="Riaz S."/>
            <person name="Morales-Cruz A."/>
            <person name="Amrine K.C."/>
            <person name="McGuire B."/>
            <person name="Gubler W.D."/>
            <person name="Walker M.A."/>
            <person name="Cantu D."/>
        </authorList>
    </citation>
    <scope>NUCLEOTIDE SEQUENCE [LARGE SCALE GENOMIC DNA]</scope>
    <source>
        <strain evidence="12">c</strain>
    </source>
</reference>
<dbReference type="Pfam" id="PF05783">
    <property type="entry name" value="DLIC"/>
    <property type="match status" value="1"/>
</dbReference>
<evidence type="ECO:0000256" key="2">
    <source>
        <dbReference type="ARBA" id="ARBA00022448"/>
    </source>
</evidence>
<dbReference type="GO" id="GO:0005524">
    <property type="term" value="F:ATP binding"/>
    <property type="evidence" value="ECO:0007669"/>
    <property type="project" value="UniProtKB-KW"/>
</dbReference>
<dbReference type="EMBL" id="JNVN01003553">
    <property type="protein sequence ID" value="KHJ30826.1"/>
    <property type="molecule type" value="Genomic_DNA"/>
</dbReference>
<feature type="compositionally biased region" description="Low complexity" evidence="10">
    <location>
        <begin position="69"/>
        <end position="78"/>
    </location>
</feature>
<evidence type="ECO:0000256" key="9">
    <source>
        <dbReference type="ARBA" id="ARBA00023212"/>
    </source>
</evidence>
<dbReference type="InterPro" id="IPR008467">
    <property type="entry name" value="Dynein1_light_intermed_chain"/>
</dbReference>
<dbReference type="GO" id="GO:0000226">
    <property type="term" value="P:microtubule cytoskeleton organization"/>
    <property type="evidence" value="ECO:0007669"/>
    <property type="project" value="TreeGrafter"/>
</dbReference>
<evidence type="ECO:0000313" key="11">
    <source>
        <dbReference type="EMBL" id="KHJ30826.1"/>
    </source>
</evidence>
<name>A0A0B1P1S7_UNCNE</name>
<dbReference type="GO" id="GO:0045504">
    <property type="term" value="F:dynein heavy chain binding"/>
    <property type="evidence" value="ECO:0007669"/>
    <property type="project" value="TreeGrafter"/>
</dbReference>
<evidence type="ECO:0000256" key="6">
    <source>
        <dbReference type="ARBA" id="ARBA00022840"/>
    </source>
</evidence>
<organism evidence="11 12">
    <name type="scientific">Uncinula necator</name>
    <name type="common">Grape powdery mildew</name>
    <dbReference type="NCBI Taxonomy" id="52586"/>
    <lineage>
        <taxon>Eukaryota</taxon>
        <taxon>Fungi</taxon>
        <taxon>Dikarya</taxon>
        <taxon>Ascomycota</taxon>
        <taxon>Pezizomycotina</taxon>
        <taxon>Leotiomycetes</taxon>
        <taxon>Erysiphales</taxon>
        <taxon>Erysiphaceae</taxon>
        <taxon>Erysiphe</taxon>
    </lineage>
</organism>
<dbReference type="Proteomes" id="UP000030854">
    <property type="component" value="Unassembled WGS sequence"/>
</dbReference>
<dbReference type="GO" id="GO:0005868">
    <property type="term" value="C:cytoplasmic dynein complex"/>
    <property type="evidence" value="ECO:0007669"/>
    <property type="project" value="InterPro"/>
</dbReference>
<keyword evidence="7" id="KW-0243">Dynein</keyword>
<dbReference type="PANTHER" id="PTHR12688:SF0">
    <property type="entry name" value="DYNEIN LIGHT INTERMEDIATE CHAIN"/>
    <property type="match status" value="1"/>
</dbReference>
<keyword evidence="3" id="KW-0963">Cytoplasm</keyword>
<protein>
    <submittedName>
        <fullName evidence="11">Putative dynein light intermediate chain</fullName>
    </submittedName>
</protein>
<comment type="subcellular location">
    <subcellularLocation>
        <location evidence="1">Cytoplasm</location>
        <location evidence="1">Cytoskeleton</location>
    </subcellularLocation>
</comment>
<feature type="region of interest" description="Disordered" evidence="10">
    <location>
        <begin position="63"/>
        <end position="83"/>
    </location>
</feature>
<evidence type="ECO:0000256" key="8">
    <source>
        <dbReference type="ARBA" id="ARBA00023175"/>
    </source>
</evidence>
<dbReference type="GO" id="GO:0007018">
    <property type="term" value="P:microtubule-based movement"/>
    <property type="evidence" value="ECO:0007669"/>
    <property type="project" value="InterPro"/>
</dbReference>
<dbReference type="STRING" id="52586.A0A0B1P1S7"/>
<sequence length="517" mass="57892">MTLSSKRISTSSERDTLKGIEIKKDIWSSLLNSVSSGKSLPEKIIIMLGGTSEMQNEFLQRLSADDSKTSQSSQKNKNPPNANHLALGYTYNDVLDADHEDALARLSIFLLSDPSPSFAPLLKPLLTPKTIPNTLVVILLDWSQPWLWPRQLRAWIQLLRSLLISLDENCKEKMEEVMISWRDKGRSLKNIDGLSAGILSENDLNLPLGSGEWDIALGVPLCVVCQNSERIESLEKEHGWREEEFDYVLQFLRTILLKHGASLIYTSTSTTSNLQSLIHSSLGIHSLLKRQPLKHNVIDREKVLVPPNWDSWGKIRVLRDGFDVEAVSMGWSHDIDQEPTFSTVKSNRDLISNDVEISNGAVNLYESVIQDPGLFALQSAVLEMNSNKLEVTSEDTQEFLARQLQILESNKLDTDHTGMDSSRHALGRKLPAAFTDSSDYGKFEANISEHIGPVQFNMGGIQVDADDILQKLKERQNYHAAETTPPDFTSNSSQNDALASFFEGLMQRGAGNMVYER</sequence>
<dbReference type="HOGENOM" id="CLU_024211_1_0_1"/>
<keyword evidence="8" id="KW-0505">Motor protein</keyword>
<evidence type="ECO:0000256" key="5">
    <source>
        <dbReference type="ARBA" id="ARBA00022741"/>
    </source>
</evidence>
<keyword evidence="9" id="KW-0206">Cytoskeleton</keyword>
<evidence type="ECO:0000256" key="1">
    <source>
        <dbReference type="ARBA" id="ARBA00004245"/>
    </source>
</evidence>
<keyword evidence="5" id="KW-0547">Nucleotide-binding</keyword>
<keyword evidence="12" id="KW-1185">Reference proteome</keyword>
<dbReference type="GO" id="GO:0005874">
    <property type="term" value="C:microtubule"/>
    <property type="evidence" value="ECO:0007669"/>
    <property type="project" value="UniProtKB-KW"/>
</dbReference>
<dbReference type="InterPro" id="IPR022780">
    <property type="entry name" value="Dynein_light_int_chain"/>
</dbReference>
<evidence type="ECO:0000256" key="10">
    <source>
        <dbReference type="SAM" id="MobiDB-lite"/>
    </source>
</evidence>
<gene>
    <name evidence="11" type="ORF">EV44_g5787</name>
</gene>
<evidence type="ECO:0000256" key="3">
    <source>
        <dbReference type="ARBA" id="ARBA00022490"/>
    </source>
</evidence>
<evidence type="ECO:0000256" key="7">
    <source>
        <dbReference type="ARBA" id="ARBA00023017"/>
    </source>
</evidence>
<dbReference type="OMA" id="FKHNVID"/>
<accession>A0A0B1P1S7</accession>
<comment type="caution">
    <text evidence="11">The sequence shown here is derived from an EMBL/GenBank/DDBJ whole genome shotgun (WGS) entry which is preliminary data.</text>
</comment>
<keyword evidence="2" id="KW-0813">Transport</keyword>